<dbReference type="GO" id="GO:0005737">
    <property type="term" value="C:cytoplasm"/>
    <property type="evidence" value="ECO:0007669"/>
    <property type="project" value="UniProtKB-SubCell"/>
</dbReference>
<comment type="function">
    <text evidence="13">Required for the formation of a threonylcarbamoyl group on adenosine at position 37 (t(6)A37) in tRNAs that read codons beginning with adenine.</text>
</comment>
<evidence type="ECO:0000259" key="15">
    <source>
        <dbReference type="PROSITE" id="PS51163"/>
    </source>
</evidence>
<dbReference type="Proteomes" id="UP000257055">
    <property type="component" value="Unassembled WGS sequence"/>
</dbReference>
<dbReference type="GO" id="GO:0005524">
    <property type="term" value="F:ATP binding"/>
    <property type="evidence" value="ECO:0007669"/>
    <property type="project" value="UniProtKB-UniRule"/>
</dbReference>
<dbReference type="InterPro" id="IPR010923">
    <property type="entry name" value="T(6)A37_SUA5"/>
</dbReference>
<accession>A0A3D8TL19</accession>
<dbReference type="GO" id="GO:0000049">
    <property type="term" value="F:tRNA binding"/>
    <property type="evidence" value="ECO:0007669"/>
    <property type="project" value="TreeGrafter"/>
</dbReference>
<gene>
    <name evidence="16" type="ORF">UR08_12090</name>
</gene>
<dbReference type="PANTHER" id="PTHR17490">
    <property type="entry name" value="SUA5"/>
    <property type="match status" value="1"/>
</dbReference>
<feature type="binding site" evidence="14">
    <location>
        <position position="151"/>
    </location>
    <ligand>
        <name>ATP</name>
        <dbReference type="ChEBI" id="CHEBI:30616"/>
    </ligand>
</feature>
<dbReference type="PIRSF" id="PIRSF004930">
    <property type="entry name" value="Tln_factor_SUA5"/>
    <property type="match status" value="1"/>
</dbReference>
<dbReference type="GO" id="GO:0003725">
    <property type="term" value="F:double-stranded RNA binding"/>
    <property type="evidence" value="ECO:0007669"/>
    <property type="project" value="UniProtKB-UniRule"/>
</dbReference>
<dbReference type="GO" id="GO:0061710">
    <property type="term" value="F:L-threonylcarbamoyladenylate synthase"/>
    <property type="evidence" value="ECO:0007669"/>
    <property type="project" value="UniProtKB-EC"/>
</dbReference>
<comment type="caution">
    <text evidence="16">The sequence shown here is derived from an EMBL/GenBank/DDBJ whole genome shotgun (WGS) entry which is preliminary data.</text>
</comment>
<keyword evidence="6 13" id="KW-0808">Transferase</keyword>
<evidence type="ECO:0000256" key="1">
    <source>
        <dbReference type="ARBA" id="ARBA00004496"/>
    </source>
</evidence>
<dbReference type="AlphaFoldDB" id="A0A3D8TL19"/>
<dbReference type="Gene3D" id="3.40.50.11030">
    <property type="entry name" value="Threonylcarbamoyl-AMP synthase, C-terminal domain"/>
    <property type="match status" value="1"/>
</dbReference>
<evidence type="ECO:0000256" key="8">
    <source>
        <dbReference type="ARBA" id="ARBA00022695"/>
    </source>
</evidence>
<dbReference type="Pfam" id="PF01300">
    <property type="entry name" value="Sua5_yciO_yrdC"/>
    <property type="match status" value="1"/>
</dbReference>
<evidence type="ECO:0000256" key="7">
    <source>
        <dbReference type="ARBA" id="ARBA00022694"/>
    </source>
</evidence>
<evidence type="ECO:0000313" key="16">
    <source>
        <dbReference type="EMBL" id="RDW99556.1"/>
    </source>
</evidence>
<evidence type="ECO:0000256" key="4">
    <source>
        <dbReference type="ARBA" id="ARBA00015492"/>
    </source>
</evidence>
<feature type="binding site" evidence="14">
    <location>
        <position position="66"/>
    </location>
    <ligand>
        <name>L-threonine</name>
        <dbReference type="ChEBI" id="CHEBI:57926"/>
    </ligand>
</feature>
<dbReference type="InterPro" id="IPR017945">
    <property type="entry name" value="DHBP_synth_RibB-like_a/b_dom"/>
</dbReference>
<evidence type="ECO:0000256" key="3">
    <source>
        <dbReference type="ARBA" id="ARBA00012584"/>
    </source>
</evidence>
<dbReference type="InterPro" id="IPR006070">
    <property type="entry name" value="Sua5-like_dom"/>
</dbReference>
<evidence type="ECO:0000256" key="9">
    <source>
        <dbReference type="ARBA" id="ARBA00022741"/>
    </source>
</evidence>
<feature type="binding site" evidence="14">
    <location>
        <position position="57"/>
    </location>
    <ligand>
        <name>ATP</name>
        <dbReference type="ChEBI" id="CHEBI:30616"/>
    </ligand>
</feature>
<feature type="binding site" evidence="14">
    <location>
        <position position="143"/>
    </location>
    <ligand>
        <name>ATP</name>
        <dbReference type="ChEBI" id="CHEBI:30616"/>
    </ligand>
</feature>
<evidence type="ECO:0000256" key="11">
    <source>
        <dbReference type="ARBA" id="ARBA00029774"/>
    </source>
</evidence>
<keyword evidence="8 13" id="KW-0548">Nucleotidyltransferase</keyword>
<feature type="binding site" evidence="14">
    <location>
        <position position="181"/>
    </location>
    <ligand>
        <name>L-threonine</name>
        <dbReference type="ChEBI" id="CHEBI:57926"/>
    </ligand>
</feature>
<dbReference type="InterPro" id="IPR005145">
    <property type="entry name" value="Sua5_C"/>
</dbReference>
<evidence type="ECO:0000256" key="13">
    <source>
        <dbReference type="PIRNR" id="PIRNR004930"/>
    </source>
</evidence>
<feature type="binding site" evidence="14">
    <location>
        <position position="141"/>
    </location>
    <ligand>
        <name>L-threonine</name>
        <dbReference type="ChEBI" id="CHEBI:57926"/>
    </ligand>
</feature>
<evidence type="ECO:0000256" key="5">
    <source>
        <dbReference type="ARBA" id="ARBA00022490"/>
    </source>
</evidence>
<dbReference type="RefSeq" id="WP_115753943.1">
    <property type="nucleotide sequence ID" value="NZ_LARY01000003.1"/>
</dbReference>
<keyword evidence="17" id="KW-1185">Reference proteome</keyword>
<feature type="binding site" evidence="14">
    <location>
        <position position="61"/>
    </location>
    <ligand>
        <name>ATP</name>
        <dbReference type="ChEBI" id="CHEBI:30616"/>
    </ligand>
</feature>
<feature type="binding site" evidence="14">
    <location>
        <position position="117"/>
    </location>
    <ligand>
        <name>ATP</name>
        <dbReference type="ChEBI" id="CHEBI:30616"/>
    </ligand>
</feature>
<evidence type="ECO:0000313" key="17">
    <source>
        <dbReference type="Proteomes" id="UP000257055"/>
    </source>
</evidence>
<feature type="domain" description="YrdC-like" evidence="15">
    <location>
        <begin position="12"/>
        <end position="199"/>
    </location>
</feature>
<proteinExistence type="inferred from homology"/>
<dbReference type="PANTHER" id="PTHR17490:SF16">
    <property type="entry name" value="THREONYLCARBAMOYL-AMP SYNTHASE"/>
    <property type="match status" value="1"/>
</dbReference>
<dbReference type="SUPFAM" id="SSF55821">
    <property type="entry name" value="YrdC/RibB"/>
    <property type="match status" value="1"/>
</dbReference>
<dbReference type="Gene3D" id="3.90.870.10">
    <property type="entry name" value="DHBP synthase"/>
    <property type="match status" value="1"/>
</dbReference>
<comment type="catalytic activity">
    <reaction evidence="12 13">
        <text>L-threonine + hydrogencarbonate + ATP = L-threonylcarbamoyladenylate + diphosphate + H2O</text>
        <dbReference type="Rhea" id="RHEA:36407"/>
        <dbReference type="ChEBI" id="CHEBI:15377"/>
        <dbReference type="ChEBI" id="CHEBI:17544"/>
        <dbReference type="ChEBI" id="CHEBI:30616"/>
        <dbReference type="ChEBI" id="CHEBI:33019"/>
        <dbReference type="ChEBI" id="CHEBI:57926"/>
        <dbReference type="ChEBI" id="CHEBI:73682"/>
        <dbReference type="EC" id="2.7.7.87"/>
    </reaction>
</comment>
<feature type="binding site" evidence="14">
    <location>
        <position position="195"/>
    </location>
    <ligand>
        <name>ATP</name>
        <dbReference type="ChEBI" id="CHEBI:30616"/>
    </ligand>
</feature>
<keyword evidence="5 13" id="KW-0963">Cytoplasm</keyword>
<dbReference type="FunFam" id="3.40.50.11030:FF:000001">
    <property type="entry name" value="Threonylcarbamoyl-AMP synthase"/>
    <property type="match status" value="1"/>
</dbReference>
<dbReference type="NCBIfam" id="TIGR00057">
    <property type="entry name" value="L-threonylcarbamoyladenylate synthase"/>
    <property type="match status" value="1"/>
</dbReference>
<keyword evidence="7 13" id="KW-0819">tRNA processing</keyword>
<dbReference type="EMBL" id="LARY01000003">
    <property type="protein sequence ID" value="RDW99556.1"/>
    <property type="molecule type" value="Genomic_DNA"/>
</dbReference>
<feature type="binding site" evidence="14">
    <location>
        <position position="34"/>
    </location>
    <ligand>
        <name>L-threonine</name>
        <dbReference type="ChEBI" id="CHEBI:57926"/>
    </ligand>
</feature>
<keyword evidence="10 13" id="KW-0067">ATP-binding</keyword>
<dbReference type="Pfam" id="PF03481">
    <property type="entry name" value="Sua5_C"/>
    <property type="match status" value="1"/>
</dbReference>
<comment type="similarity">
    <text evidence="2 13">Belongs to the SUA5 family.</text>
</comment>
<feature type="binding site" evidence="14">
    <location>
        <position position="121"/>
    </location>
    <ligand>
        <name>L-threonine</name>
        <dbReference type="ChEBI" id="CHEBI:57926"/>
    </ligand>
</feature>
<evidence type="ECO:0000256" key="2">
    <source>
        <dbReference type="ARBA" id="ARBA00007663"/>
    </source>
</evidence>
<dbReference type="FunFam" id="3.90.870.10:FF:000008">
    <property type="entry name" value="Threonylcarbamoyl-AMP synthase"/>
    <property type="match status" value="1"/>
</dbReference>
<reference evidence="17" key="1">
    <citation type="submission" date="2015-04" db="EMBL/GenBank/DDBJ databases">
        <authorList>
            <person name="Schardt J."/>
            <person name="Mueller-Herbst S."/>
            <person name="Scherer S."/>
            <person name="Huptas C."/>
        </authorList>
    </citation>
    <scope>NUCLEOTIDE SEQUENCE [LARGE SCALE GENOMIC DNA]</scope>
    <source>
        <strain evidence="17">Kiel-L1</strain>
    </source>
</reference>
<organism evidence="16 17">
    <name type="scientific">Listeria kieliensis</name>
    <dbReference type="NCBI Taxonomy" id="1621700"/>
    <lineage>
        <taxon>Bacteria</taxon>
        <taxon>Bacillati</taxon>
        <taxon>Bacillota</taxon>
        <taxon>Bacilli</taxon>
        <taxon>Bacillales</taxon>
        <taxon>Listeriaceae</taxon>
        <taxon>Listeria</taxon>
    </lineage>
</organism>
<dbReference type="GO" id="GO:0006450">
    <property type="term" value="P:regulation of translational fidelity"/>
    <property type="evidence" value="ECO:0007669"/>
    <property type="project" value="TreeGrafter"/>
</dbReference>
<keyword evidence="9 13" id="KW-0547">Nucleotide-binding</keyword>
<feature type="binding site" evidence="14">
    <location>
        <position position="234"/>
    </location>
    <ligand>
        <name>ATP</name>
        <dbReference type="ChEBI" id="CHEBI:30616"/>
    </ligand>
</feature>
<dbReference type="InterPro" id="IPR038385">
    <property type="entry name" value="Sua5/YwlC_C"/>
</dbReference>
<evidence type="ECO:0000256" key="10">
    <source>
        <dbReference type="ARBA" id="ARBA00022840"/>
    </source>
</evidence>
<dbReference type="EC" id="2.7.7.87" evidence="3 13"/>
<dbReference type="InterPro" id="IPR050156">
    <property type="entry name" value="TC-AMP_synthase_SUA5"/>
</dbReference>
<evidence type="ECO:0000256" key="6">
    <source>
        <dbReference type="ARBA" id="ARBA00022679"/>
    </source>
</evidence>
<protein>
    <recommendedName>
        <fullName evidence="4 13">Threonylcarbamoyl-AMP synthase</fullName>
        <shortName evidence="13">TC-AMP synthase</shortName>
        <ecNumber evidence="3 13">2.7.7.87</ecNumber>
    </recommendedName>
    <alternativeName>
        <fullName evidence="11 13">L-threonylcarbamoyladenylate synthase</fullName>
    </alternativeName>
</protein>
<name>A0A3D8TL19_9LIST</name>
<evidence type="ECO:0000256" key="14">
    <source>
        <dbReference type="PIRSR" id="PIRSR004930-1"/>
    </source>
</evidence>
<dbReference type="PROSITE" id="PS51163">
    <property type="entry name" value="YRDC"/>
    <property type="match status" value="1"/>
</dbReference>
<comment type="subcellular location">
    <subcellularLocation>
        <location evidence="1 13">Cytoplasm</location>
    </subcellularLocation>
</comment>
<evidence type="ECO:0000256" key="12">
    <source>
        <dbReference type="ARBA" id="ARBA00048366"/>
    </source>
</evidence>
<sequence length="348" mass="37848">METKLWNIDQGKEIYQEAADLLRAGETVAFPTETVYGLGADATNPDAVKKIYEAKGRPSDNPLIVHIADAKQMQEFIAEVPEKAEKLMEAFWPGPLTLILPIKPGALAESVTAGLNTVGVRMPVHPVGLELLRVTNRPIAAPSANRSGRPSPTTARHVEEDLSGRISAIIDGGSTGVGLESTVLDVTSKIPVILRPGGVSTEQIEEVIGEVQSARNTPKKEEVPKAPGMKYTHYAPLAPVYLVEGDAAFWDKQIKRGLDRGEKVGLLLSDELAAEIREPIMKIKIGSRAQMDEIARRLYDGLRLFDHTDTTLILAETFSKDGIGDAVMNRLEKAAGNKYLNETSELPR</sequence>
<dbReference type="GO" id="GO:0008033">
    <property type="term" value="P:tRNA processing"/>
    <property type="evidence" value="ECO:0007669"/>
    <property type="project" value="UniProtKB-KW"/>
</dbReference>